<protein>
    <submittedName>
        <fullName evidence="2">XRE family transcriptional regulator</fullName>
    </submittedName>
</protein>
<evidence type="ECO:0000313" key="3">
    <source>
        <dbReference type="Proteomes" id="UP000536624"/>
    </source>
</evidence>
<feature type="domain" description="HTH cro/C1-type" evidence="1">
    <location>
        <begin position="35"/>
        <end position="79"/>
    </location>
</feature>
<dbReference type="Gene3D" id="1.10.260.40">
    <property type="entry name" value="lambda repressor-like DNA-binding domains"/>
    <property type="match status" value="1"/>
</dbReference>
<dbReference type="SMART" id="SM00530">
    <property type="entry name" value="HTH_XRE"/>
    <property type="match status" value="1"/>
</dbReference>
<dbReference type="Gene3D" id="1.25.40.10">
    <property type="entry name" value="Tetratricopeptide repeat domain"/>
    <property type="match status" value="1"/>
</dbReference>
<evidence type="ECO:0000313" key="2">
    <source>
        <dbReference type="EMBL" id="NIY69868.1"/>
    </source>
</evidence>
<sequence length="452" mass="48871">MLPGRNLTRGGRWLLRWTVTEVDVLEQSHEFGRELRRRRLAAELSLERLGKLVHYSKGQLSKVERGLKPPTPELARLCDTHLKAGGGLADLVPHQAPAARNVPDSSQDGEVWLMRLGKNGSSSFQRMDRRQVIAAGASSFLAMGVDGIRLSAEAGGMSLADASRALFVQFRQLGQTAGPGAVLPPLIAQTHSLEQLAARSGPRARRELLILASRYAEYTGWMAQESGNDEAALWWTDRAVALATACEDHGLATYGLVRRALISLFGGDVARAIALAEAARDSDAPPRVQGLAAQKLAQSHAVAGDHTACMRSLDQARELLALDAREQDAPVIGTSQLTDVVSMFTGWCLYELGRPQQAAETLDQETAKLPQHALRSRSRYGVRMALAHATAGEIDHACELTRGLLDTIGLVHSATIGTDLRRLARVLGRHPRNPSVRSLNPDLSAVLTTTTA</sequence>
<name>A0A7X5XAW6_STRMQ</name>
<comment type="caution">
    <text evidence="2">The sequence shown here is derived from an EMBL/GenBank/DDBJ whole genome shotgun (WGS) entry which is preliminary data.</text>
</comment>
<dbReference type="SUPFAM" id="SSF48452">
    <property type="entry name" value="TPR-like"/>
    <property type="match status" value="1"/>
</dbReference>
<reference evidence="2 3" key="1">
    <citation type="submission" date="2020-02" db="EMBL/GenBank/DDBJ databases">
        <title>Streptomyces malaysiensis DSM14702 (JHCC583434, PFL_A843) Genome sequencing and assembly.</title>
        <authorList>
            <person name="Samborskyy M."/>
        </authorList>
    </citation>
    <scope>NUCLEOTIDE SEQUENCE [LARGE SCALE GENOMIC DNA]</scope>
    <source>
        <strain evidence="2 3">DSM 14702</strain>
    </source>
</reference>
<dbReference type="Proteomes" id="UP000536624">
    <property type="component" value="Unassembled WGS sequence"/>
</dbReference>
<dbReference type="Pfam" id="PF13560">
    <property type="entry name" value="HTH_31"/>
    <property type="match status" value="1"/>
</dbReference>
<dbReference type="AlphaFoldDB" id="A0A7X5XAW6"/>
<evidence type="ECO:0000259" key="1">
    <source>
        <dbReference type="PROSITE" id="PS50943"/>
    </source>
</evidence>
<organism evidence="2 3">
    <name type="scientific">Streptomyces malaysiensis</name>
    <dbReference type="NCBI Taxonomy" id="92644"/>
    <lineage>
        <taxon>Bacteria</taxon>
        <taxon>Bacillati</taxon>
        <taxon>Actinomycetota</taxon>
        <taxon>Actinomycetes</taxon>
        <taxon>Kitasatosporales</taxon>
        <taxon>Streptomycetaceae</taxon>
        <taxon>Streptomyces</taxon>
        <taxon>Streptomyces violaceusniger group</taxon>
    </lineage>
</organism>
<dbReference type="InterPro" id="IPR001387">
    <property type="entry name" value="Cro/C1-type_HTH"/>
</dbReference>
<dbReference type="InterPro" id="IPR011990">
    <property type="entry name" value="TPR-like_helical_dom_sf"/>
</dbReference>
<dbReference type="InterPro" id="IPR010982">
    <property type="entry name" value="Lambda_DNA-bd_dom_sf"/>
</dbReference>
<gene>
    <name evidence="2" type="ORF">SMALB_7999</name>
</gene>
<proteinExistence type="predicted"/>
<dbReference type="GO" id="GO:0003677">
    <property type="term" value="F:DNA binding"/>
    <property type="evidence" value="ECO:0007669"/>
    <property type="project" value="InterPro"/>
</dbReference>
<dbReference type="SUPFAM" id="SSF47413">
    <property type="entry name" value="lambda repressor-like DNA-binding domains"/>
    <property type="match status" value="1"/>
</dbReference>
<dbReference type="PROSITE" id="PS50943">
    <property type="entry name" value="HTH_CROC1"/>
    <property type="match status" value="1"/>
</dbReference>
<accession>A0A7X5XAW6</accession>
<dbReference type="EMBL" id="JAALLH010000002">
    <property type="protein sequence ID" value="NIY69868.1"/>
    <property type="molecule type" value="Genomic_DNA"/>
</dbReference>